<dbReference type="Pfam" id="PF12838">
    <property type="entry name" value="Fer4_7"/>
    <property type="match status" value="1"/>
</dbReference>
<feature type="region of interest" description="Disordered" evidence="9">
    <location>
        <begin position="157"/>
        <end position="181"/>
    </location>
</feature>
<keyword evidence="4" id="KW-0677">Repeat</keyword>
<keyword evidence="8" id="KW-0830">Ubiquinone</keyword>
<dbReference type="HAMAP" id="MF_01351">
    <property type="entry name" value="NDH1_NuoI"/>
    <property type="match status" value="1"/>
</dbReference>
<evidence type="ECO:0000256" key="1">
    <source>
        <dbReference type="ARBA" id="ARBA00010277"/>
    </source>
</evidence>
<name>H2CA52_9LEPT</name>
<evidence type="ECO:0000256" key="4">
    <source>
        <dbReference type="ARBA" id="ARBA00022737"/>
    </source>
</evidence>
<dbReference type="GO" id="GO:0051539">
    <property type="term" value="F:4 iron, 4 sulfur cluster binding"/>
    <property type="evidence" value="ECO:0007669"/>
    <property type="project" value="UniProtKB-KW"/>
</dbReference>
<dbReference type="PANTHER" id="PTHR10849">
    <property type="entry name" value="NADH DEHYDROGENASE UBIQUINONE IRON-SULFUR PROTEIN 8, MITOCHONDRIAL"/>
    <property type="match status" value="1"/>
</dbReference>
<evidence type="ECO:0000256" key="9">
    <source>
        <dbReference type="SAM" id="MobiDB-lite"/>
    </source>
</evidence>
<dbReference type="GO" id="GO:0005886">
    <property type="term" value="C:plasma membrane"/>
    <property type="evidence" value="ECO:0007669"/>
    <property type="project" value="UniProtKB-SubCell"/>
</dbReference>
<dbReference type="GO" id="GO:0050136">
    <property type="term" value="F:NADH dehydrogenase (quinone) (non-electrogenic) activity"/>
    <property type="evidence" value="ECO:0007669"/>
    <property type="project" value="UniProtKB-UniRule"/>
</dbReference>
<evidence type="ECO:0000256" key="8">
    <source>
        <dbReference type="HAMAP-Rule" id="MF_01351"/>
    </source>
</evidence>
<organism evidence="11 12">
    <name type="scientific">Leptonema illini DSM 21528</name>
    <dbReference type="NCBI Taxonomy" id="929563"/>
    <lineage>
        <taxon>Bacteria</taxon>
        <taxon>Pseudomonadati</taxon>
        <taxon>Spirochaetota</taxon>
        <taxon>Spirochaetia</taxon>
        <taxon>Leptospirales</taxon>
        <taxon>Leptospiraceae</taxon>
        <taxon>Leptonema</taxon>
    </lineage>
</organism>
<evidence type="ECO:0000256" key="2">
    <source>
        <dbReference type="ARBA" id="ARBA00022485"/>
    </source>
</evidence>
<dbReference type="InterPro" id="IPR017896">
    <property type="entry name" value="4Fe4S_Fe-S-bd"/>
</dbReference>
<protein>
    <recommendedName>
        <fullName evidence="8">NADH-quinone oxidoreductase subunit I</fullName>
        <ecNumber evidence="8">7.1.1.-</ecNumber>
    </recommendedName>
    <alternativeName>
        <fullName evidence="8">NADH dehydrogenase I subunit I</fullName>
    </alternativeName>
    <alternativeName>
        <fullName evidence="8">NDH-1 subunit I</fullName>
    </alternativeName>
</protein>
<proteinExistence type="inferred from homology"/>
<dbReference type="HOGENOM" id="CLU_067218_4_3_12"/>
<keyword evidence="7 8" id="KW-0411">Iron-sulfur</keyword>
<dbReference type="GO" id="GO:0009060">
    <property type="term" value="P:aerobic respiration"/>
    <property type="evidence" value="ECO:0007669"/>
    <property type="project" value="TreeGrafter"/>
</dbReference>
<keyword evidence="8" id="KW-0874">Quinone</keyword>
<feature type="binding site" evidence="8">
    <location>
        <position position="124"/>
    </location>
    <ligand>
        <name>[4Fe-4S] cluster</name>
        <dbReference type="ChEBI" id="CHEBI:49883"/>
        <label>1</label>
    </ligand>
</feature>
<comment type="function">
    <text evidence="8">NDH-1 shuttles electrons from NADH, via FMN and iron-sulfur (Fe-S) centers, to quinones in the respiratory chain. The immediate electron acceptor for the enzyme in this species is believed to be ubiquinone. Couples the redox reaction to proton translocation (for every two electrons transferred, four hydrogen ions are translocated across the cytoplasmic membrane), and thus conserves the redox energy in a proton gradient.</text>
</comment>
<dbReference type="Proteomes" id="UP000005737">
    <property type="component" value="Unassembled WGS sequence"/>
</dbReference>
<evidence type="ECO:0000256" key="5">
    <source>
        <dbReference type="ARBA" id="ARBA00022967"/>
    </source>
</evidence>
<feature type="domain" description="4Fe-4S ferredoxin-type" evidence="10">
    <location>
        <begin position="105"/>
        <end position="134"/>
    </location>
</feature>
<dbReference type="EC" id="7.1.1.-" evidence="8"/>
<dbReference type="STRING" id="183.GCA_002009735_00070"/>
<keyword evidence="8" id="KW-0520">NAD</keyword>
<keyword evidence="6 8" id="KW-0408">Iron</keyword>
<feature type="binding site" evidence="8">
    <location>
        <position position="76"/>
    </location>
    <ligand>
        <name>[4Fe-4S] cluster</name>
        <dbReference type="ChEBI" id="CHEBI:49883"/>
        <label>1</label>
    </ligand>
</feature>
<dbReference type="GO" id="GO:0005506">
    <property type="term" value="F:iron ion binding"/>
    <property type="evidence" value="ECO:0007669"/>
    <property type="project" value="UniProtKB-UniRule"/>
</dbReference>
<comment type="subcellular location">
    <subcellularLocation>
        <location evidence="8">Cell membrane</location>
        <topology evidence="8">Peripheral membrane protein</topology>
    </subcellularLocation>
</comment>
<accession>H2CA52</accession>
<dbReference type="EMBL" id="JH597773">
    <property type="protein sequence ID" value="EHQ05176.1"/>
    <property type="molecule type" value="Genomic_DNA"/>
</dbReference>
<dbReference type="AlphaFoldDB" id="H2CA52"/>
<sequence>MKIVKRPEIKGGRTFYLREVTSGLMLTAGHLVKNLFKPEEMPTLSYPEIKKELPPATRGRHRLMKRTDGSTRCTACMLCATNCPADCIHIKANESDDPRIEKFPEKFDIDLLRCVFCGLCVEACPLDAIRMDVPDISHSGYTRESFVLTKEKLTDHNNEDYVPHYNPERPRQMTHGKHDVP</sequence>
<feature type="binding site" evidence="8">
    <location>
        <position position="73"/>
    </location>
    <ligand>
        <name>[4Fe-4S] cluster</name>
        <dbReference type="ChEBI" id="CHEBI:49883"/>
        <label>1</label>
    </ligand>
</feature>
<keyword evidence="8" id="KW-0472">Membrane</keyword>
<feature type="domain" description="4Fe-4S ferredoxin-type" evidence="10">
    <location>
        <begin position="63"/>
        <end position="93"/>
    </location>
</feature>
<keyword evidence="11" id="KW-0560">Oxidoreductase</keyword>
<comment type="subunit">
    <text evidence="8">NDH-1 is composed of 14 different subunits. Subunits NuoA, H, J, K, L, M, N constitute the membrane sector of the complex.</text>
</comment>
<keyword evidence="2 8" id="KW-0004">4Fe-4S</keyword>
<evidence type="ECO:0000259" key="10">
    <source>
        <dbReference type="PROSITE" id="PS51379"/>
    </source>
</evidence>
<keyword evidence="3 8" id="KW-0479">Metal-binding</keyword>
<keyword evidence="12" id="KW-1185">Reference proteome</keyword>
<comment type="similarity">
    <text evidence="1 8">Belongs to the complex I 23 kDa subunit family.</text>
</comment>
<dbReference type="PROSITE" id="PS51379">
    <property type="entry name" value="4FE4S_FER_2"/>
    <property type="match status" value="2"/>
</dbReference>
<dbReference type="GO" id="GO:0048038">
    <property type="term" value="F:quinone binding"/>
    <property type="evidence" value="ECO:0007669"/>
    <property type="project" value="UniProtKB-KW"/>
</dbReference>
<keyword evidence="8" id="KW-1003">Cell membrane</keyword>
<feature type="binding site" evidence="8">
    <location>
        <position position="114"/>
    </location>
    <ligand>
        <name>[4Fe-4S] cluster</name>
        <dbReference type="ChEBI" id="CHEBI:49883"/>
        <label>2</label>
    </ligand>
</feature>
<comment type="catalytic activity">
    <reaction evidence="8">
        <text>a quinone + NADH + 5 H(+)(in) = a quinol + NAD(+) + 4 H(+)(out)</text>
        <dbReference type="Rhea" id="RHEA:57888"/>
        <dbReference type="ChEBI" id="CHEBI:15378"/>
        <dbReference type="ChEBI" id="CHEBI:24646"/>
        <dbReference type="ChEBI" id="CHEBI:57540"/>
        <dbReference type="ChEBI" id="CHEBI:57945"/>
        <dbReference type="ChEBI" id="CHEBI:132124"/>
    </reaction>
</comment>
<dbReference type="PROSITE" id="PS00198">
    <property type="entry name" value="4FE4S_FER_1"/>
    <property type="match status" value="1"/>
</dbReference>
<evidence type="ECO:0000256" key="7">
    <source>
        <dbReference type="ARBA" id="ARBA00023014"/>
    </source>
</evidence>
<evidence type="ECO:0000313" key="12">
    <source>
        <dbReference type="Proteomes" id="UP000005737"/>
    </source>
</evidence>
<feature type="binding site" evidence="8">
    <location>
        <position position="83"/>
    </location>
    <ligand>
        <name>[4Fe-4S] cluster</name>
        <dbReference type="ChEBI" id="CHEBI:49883"/>
        <label>2</label>
    </ligand>
</feature>
<keyword evidence="5 8" id="KW-1278">Translocase</keyword>
<evidence type="ECO:0000256" key="3">
    <source>
        <dbReference type="ARBA" id="ARBA00022723"/>
    </source>
</evidence>
<dbReference type="Gene3D" id="3.30.70.3270">
    <property type="match status" value="1"/>
</dbReference>
<evidence type="ECO:0000256" key="6">
    <source>
        <dbReference type="ARBA" id="ARBA00023004"/>
    </source>
</evidence>
<dbReference type="InterPro" id="IPR010226">
    <property type="entry name" value="NADH_quinone_OxRdtase_chainI"/>
</dbReference>
<dbReference type="RefSeq" id="WP_002769578.1">
    <property type="nucleotide sequence ID" value="NZ_JH597773.1"/>
</dbReference>
<feature type="binding site" evidence="8">
    <location>
        <position position="79"/>
    </location>
    <ligand>
        <name>[4Fe-4S] cluster</name>
        <dbReference type="ChEBI" id="CHEBI:49883"/>
        <label>1</label>
    </ligand>
</feature>
<gene>
    <name evidence="8" type="primary">nuoI</name>
    <name evidence="11" type="ORF">Lepil_0472</name>
</gene>
<dbReference type="PANTHER" id="PTHR10849:SF20">
    <property type="entry name" value="NADH DEHYDROGENASE [UBIQUINONE] IRON-SULFUR PROTEIN 8, MITOCHONDRIAL"/>
    <property type="match status" value="1"/>
</dbReference>
<dbReference type="InterPro" id="IPR017900">
    <property type="entry name" value="4Fe4S_Fe_S_CS"/>
</dbReference>
<feature type="binding site" evidence="8">
    <location>
        <position position="120"/>
    </location>
    <ligand>
        <name>[4Fe-4S] cluster</name>
        <dbReference type="ChEBI" id="CHEBI:49883"/>
        <label>2</label>
    </ligand>
</feature>
<reference evidence="11 12" key="1">
    <citation type="submission" date="2011-10" db="EMBL/GenBank/DDBJ databases">
        <title>The Improved High-Quality Draft genome of Leptonema illini DSM 21528.</title>
        <authorList>
            <consortium name="US DOE Joint Genome Institute (JGI-PGF)"/>
            <person name="Lucas S."/>
            <person name="Copeland A."/>
            <person name="Lapidus A."/>
            <person name="Glavina del Rio T."/>
            <person name="Dalin E."/>
            <person name="Tice H."/>
            <person name="Bruce D."/>
            <person name="Goodwin L."/>
            <person name="Pitluck S."/>
            <person name="Peters L."/>
            <person name="Mikhailova N."/>
            <person name="Held B."/>
            <person name="Kyrpides N."/>
            <person name="Mavromatis K."/>
            <person name="Ivanova N."/>
            <person name="Markowitz V."/>
            <person name="Cheng J.-F."/>
            <person name="Hugenholtz P."/>
            <person name="Woyke T."/>
            <person name="Wu D."/>
            <person name="Gronow S."/>
            <person name="Wellnitz S."/>
            <person name="Brambilla E.-M."/>
            <person name="Klenk H.-P."/>
            <person name="Eisen J.A."/>
        </authorList>
    </citation>
    <scope>NUCLEOTIDE SEQUENCE [LARGE SCALE GENOMIC DNA]</scope>
    <source>
        <strain evidence="11 12">DSM 21528</strain>
    </source>
</reference>
<feature type="binding site" evidence="8">
    <location>
        <position position="117"/>
    </location>
    <ligand>
        <name>[4Fe-4S] cluster</name>
        <dbReference type="ChEBI" id="CHEBI:49883"/>
        <label>2</label>
    </ligand>
</feature>
<dbReference type="SUPFAM" id="SSF54862">
    <property type="entry name" value="4Fe-4S ferredoxins"/>
    <property type="match status" value="1"/>
</dbReference>
<evidence type="ECO:0000313" key="11">
    <source>
        <dbReference type="EMBL" id="EHQ05176.1"/>
    </source>
</evidence>
<comment type="cofactor">
    <cofactor evidence="8">
        <name>[4Fe-4S] cluster</name>
        <dbReference type="ChEBI" id="CHEBI:49883"/>
    </cofactor>
    <text evidence="8">Binds 2 [4Fe-4S] clusters per subunit.</text>
</comment>